<evidence type="ECO:0000256" key="7">
    <source>
        <dbReference type="ARBA" id="ARBA00023274"/>
    </source>
</evidence>
<feature type="compositionally biased region" description="Pro residues" evidence="9">
    <location>
        <begin position="102"/>
        <end position="113"/>
    </location>
</feature>
<evidence type="ECO:0000256" key="4">
    <source>
        <dbReference type="ARBA" id="ARBA00022833"/>
    </source>
</evidence>
<dbReference type="Pfam" id="PF06220">
    <property type="entry name" value="zf-U1"/>
    <property type="match status" value="1"/>
</dbReference>
<protein>
    <recommendedName>
        <fullName evidence="8">U1 small nuclear ribonucleoprotein C</fullName>
        <shortName evidence="8">U1 snRNP C</shortName>
        <shortName evidence="8">U1-C</shortName>
        <shortName evidence="8">U1C</shortName>
    </recommendedName>
</protein>
<evidence type="ECO:0000256" key="3">
    <source>
        <dbReference type="ARBA" id="ARBA00022771"/>
    </source>
</evidence>
<evidence type="ECO:0000256" key="6">
    <source>
        <dbReference type="ARBA" id="ARBA00023242"/>
    </source>
</evidence>
<dbReference type="EMBL" id="JADAQX010000594">
    <property type="protein sequence ID" value="KAF8819803.1"/>
    <property type="molecule type" value="Genomic_DNA"/>
</dbReference>
<comment type="similarity">
    <text evidence="8">Belongs to the U1 small nuclear ribonucleoprotein C family.</text>
</comment>
<comment type="function">
    <text evidence="8">Component of the spliceosomal U1 snRNP, which is essential for recognition of the pre-mRNA 5' splice-site and the subsequent assembly of the spliceosome. U1-C is directly involved in initial 5' splice-site recognition for both constitutive and regulated alternative splicing. The interaction with the 5' splice-site seems to precede base-pairing between the pre-mRNA and the U1 snRNA. Stimulates commitment or early (E) complex formation by stabilizing the base pairing of the 5' end of the U1 snRNA and the 5' splice-site region.</text>
</comment>
<dbReference type="SMART" id="SM00451">
    <property type="entry name" value="ZnF_U1"/>
    <property type="match status" value="1"/>
</dbReference>
<sequence length="127" mass="14073">MPKFYCEYCDIYLTHSSPAGRRQHTSGRKHISAKVEYYQNLIREQGFQAPVFPGRGPPRPPGEGFPLRGNPMPGVNPAAIRPMMIRGPYGPNGGMPMRPSFPNMPPMIPPSGGPRPHFYRPAPPPPI</sequence>
<keyword evidence="7 8" id="KW-0687">Ribonucleoprotein</keyword>
<feature type="domain" description="Matrin-type" evidence="10">
    <location>
        <begin position="4"/>
        <end position="36"/>
    </location>
</feature>
<comment type="subunit">
    <text evidence="8">U1 snRNP is composed of the 7 core Sm proteins B/B', D1, D2, D3, E, F and G that assemble in a heptameric protein ring on the Sm site of the small nuclear RNA to form the core snRNP, and at least 3 U1 snRNP-specific proteins U1-70K, U1-A and U1-C. U1-C interacts with U1 snRNA and the 5' splice-site region of the pre-mRNA.</text>
</comment>
<dbReference type="PANTHER" id="PTHR31148">
    <property type="entry name" value="U1 SMALL NUCLEAR RIBONUCLEOPROTEIN C"/>
    <property type="match status" value="1"/>
</dbReference>
<evidence type="ECO:0000313" key="11">
    <source>
        <dbReference type="EMBL" id="KAF8819803.1"/>
    </source>
</evidence>
<evidence type="ECO:0000256" key="5">
    <source>
        <dbReference type="ARBA" id="ARBA00022884"/>
    </source>
</evidence>
<dbReference type="SUPFAM" id="SSF57667">
    <property type="entry name" value="beta-beta-alpha zinc fingers"/>
    <property type="match status" value="1"/>
</dbReference>
<dbReference type="InterPro" id="IPR017340">
    <property type="entry name" value="U1_snRNP-C"/>
</dbReference>
<feature type="region of interest" description="Disordered" evidence="9">
    <location>
        <begin position="96"/>
        <end position="127"/>
    </location>
</feature>
<dbReference type="HAMAP" id="MF_03153">
    <property type="entry name" value="U1_C"/>
    <property type="match status" value="1"/>
</dbReference>
<dbReference type="PIRSF" id="PIRSF037969">
    <property type="entry name" value="U1_snRNP-C"/>
    <property type="match status" value="1"/>
</dbReference>
<feature type="region of interest" description="Disordered" evidence="9">
    <location>
        <begin position="50"/>
        <end position="73"/>
    </location>
</feature>
<dbReference type="InterPro" id="IPR013085">
    <property type="entry name" value="U1-CZ_Znf_C2H2"/>
</dbReference>
<dbReference type="InterPro" id="IPR036236">
    <property type="entry name" value="Znf_C2H2_sf"/>
</dbReference>
<gene>
    <name evidence="11" type="ORF">IE077_003967</name>
</gene>
<comment type="caution">
    <text evidence="11">The sequence shown here is derived from an EMBL/GenBank/DDBJ whole genome shotgun (WGS) entry which is preliminary data.</text>
</comment>
<keyword evidence="12" id="KW-1185">Reference proteome</keyword>
<reference evidence="11 12" key="1">
    <citation type="journal article" date="2020" name="bioRxiv">
        <title>Metabolic contributions of an alphaproteobacterial endosymbiont in the apicomplexan Cardiosporidium cionae.</title>
        <authorList>
            <person name="Hunter E.S."/>
            <person name="Paight C.J."/>
            <person name="Lane C.E."/>
        </authorList>
    </citation>
    <scope>NUCLEOTIDE SEQUENCE [LARGE SCALE GENOMIC DNA]</scope>
    <source>
        <strain evidence="11">ESH_2018</strain>
    </source>
</reference>
<dbReference type="InterPro" id="IPR003604">
    <property type="entry name" value="Matrin/U1-like-C_Znf_C2H2"/>
</dbReference>
<dbReference type="PROSITE" id="PS50171">
    <property type="entry name" value="ZF_MATRIN"/>
    <property type="match status" value="1"/>
</dbReference>
<name>A0ABQ7J741_9APIC</name>
<keyword evidence="4 8" id="KW-0862">Zinc</keyword>
<dbReference type="Gene3D" id="3.30.160.60">
    <property type="entry name" value="Classic Zinc Finger"/>
    <property type="match status" value="1"/>
</dbReference>
<dbReference type="PANTHER" id="PTHR31148:SF1">
    <property type="entry name" value="U1 SMALL NUCLEAR RIBONUCLEOPROTEIN C"/>
    <property type="match status" value="1"/>
</dbReference>
<keyword evidence="3 8" id="KW-0863">Zinc-finger</keyword>
<evidence type="ECO:0000256" key="9">
    <source>
        <dbReference type="SAM" id="MobiDB-lite"/>
    </source>
</evidence>
<proteinExistence type="inferred from homology"/>
<keyword evidence="2 8" id="KW-0479">Metal-binding</keyword>
<accession>A0ABQ7J741</accession>
<comment type="subcellular location">
    <subcellularLocation>
        <location evidence="1 8">Nucleus</location>
    </subcellularLocation>
</comment>
<dbReference type="InterPro" id="IPR000690">
    <property type="entry name" value="Matrin/U1-C_Znf_C2H2"/>
</dbReference>
<evidence type="ECO:0000256" key="2">
    <source>
        <dbReference type="ARBA" id="ARBA00022723"/>
    </source>
</evidence>
<keyword evidence="6 8" id="KW-0539">Nucleus</keyword>
<keyword evidence="5 8" id="KW-0694">RNA-binding</keyword>
<evidence type="ECO:0000256" key="1">
    <source>
        <dbReference type="ARBA" id="ARBA00004123"/>
    </source>
</evidence>
<dbReference type="Proteomes" id="UP000823046">
    <property type="component" value="Unassembled WGS sequence"/>
</dbReference>
<evidence type="ECO:0000259" key="10">
    <source>
        <dbReference type="PROSITE" id="PS50171"/>
    </source>
</evidence>
<evidence type="ECO:0000313" key="12">
    <source>
        <dbReference type="Proteomes" id="UP000823046"/>
    </source>
</evidence>
<organism evidence="11 12">
    <name type="scientific">Cardiosporidium cionae</name>
    <dbReference type="NCBI Taxonomy" id="476202"/>
    <lineage>
        <taxon>Eukaryota</taxon>
        <taxon>Sar</taxon>
        <taxon>Alveolata</taxon>
        <taxon>Apicomplexa</taxon>
        <taxon>Aconoidasida</taxon>
        <taxon>Nephromycida</taxon>
        <taxon>Cardiosporidium</taxon>
    </lineage>
</organism>
<evidence type="ECO:0000256" key="8">
    <source>
        <dbReference type="HAMAP-Rule" id="MF_03153"/>
    </source>
</evidence>